<protein>
    <submittedName>
        <fullName evidence="2">Uncharacterized protein</fullName>
    </submittedName>
</protein>
<sequence>MVVEPVIAVTMVVSPMIVVPVGPARRAKAIRSRTSHVMAIPVVTVPDGTIPVVTMITPVSTIWSPAIGTQIDPIPRPLSRTIAIAGPPRPKVIQVDGTPVRVPVGTFAAARNPAIGQHARRQITIRTIQPVRNLHATWKFDAIRIPGASAGRTITTIGIPLPLPQRLQSPLQVRTPNWCPISLRDLTGRTPNRRTIPAHRIRHAC</sequence>
<keyword evidence="1" id="KW-0812">Transmembrane</keyword>
<dbReference type="Proteomes" id="UP000320496">
    <property type="component" value="Chromosome"/>
</dbReference>
<keyword evidence="3" id="KW-1185">Reference proteome</keyword>
<evidence type="ECO:0000313" key="2">
    <source>
        <dbReference type="EMBL" id="QDU37025.1"/>
    </source>
</evidence>
<feature type="transmembrane region" description="Helical" evidence="1">
    <location>
        <begin position="6"/>
        <end position="24"/>
    </location>
</feature>
<proteinExistence type="predicted"/>
<dbReference type="KEGG" id="mri:Mal4_13280"/>
<name>A0A517Z3M3_9PLAN</name>
<gene>
    <name evidence="2" type="ORF">Mal4_13280</name>
</gene>
<reference evidence="2 3" key="1">
    <citation type="submission" date="2019-02" db="EMBL/GenBank/DDBJ databases">
        <title>Deep-cultivation of Planctomycetes and their phenomic and genomic characterization uncovers novel biology.</title>
        <authorList>
            <person name="Wiegand S."/>
            <person name="Jogler M."/>
            <person name="Boedeker C."/>
            <person name="Pinto D."/>
            <person name="Vollmers J."/>
            <person name="Rivas-Marin E."/>
            <person name="Kohn T."/>
            <person name="Peeters S.H."/>
            <person name="Heuer A."/>
            <person name="Rast P."/>
            <person name="Oberbeckmann S."/>
            <person name="Bunk B."/>
            <person name="Jeske O."/>
            <person name="Meyerdierks A."/>
            <person name="Storesund J.E."/>
            <person name="Kallscheuer N."/>
            <person name="Luecker S."/>
            <person name="Lage O.M."/>
            <person name="Pohl T."/>
            <person name="Merkel B.J."/>
            <person name="Hornburger P."/>
            <person name="Mueller R.-W."/>
            <person name="Bruemmer F."/>
            <person name="Labrenz M."/>
            <person name="Spormann A.M."/>
            <person name="Op den Camp H."/>
            <person name="Overmann J."/>
            <person name="Amann R."/>
            <person name="Jetten M.S.M."/>
            <person name="Mascher T."/>
            <person name="Medema M.H."/>
            <person name="Devos D.P."/>
            <person name="Kaster A.-K."/>
            <person name="Ovreas L."/>
            <person name="Rohde M."/>
            <person name="Galperin M.Y."/>
            <person name="Jogler C."/>
        </authorList>
    </citation>
    <scope>NUCLEOTIDE SEQUENCE [LARGE SCALE GENOMIC DNA]</scope>
    <source>
        <strain evidence="2 3">Mal4</strain>
    </source>
</reference>
<evidence type="ECO:0000256" key="1">
    <source>
        <dbReference type="SAM" id="Phobius"/>
    </source>
</evidence>
<dbReference type="EMBL" id="CP036275">
    <property type="protein sequence ID" value="QDU37025.1"/>
    <property type="molecule type" value="Genomic_DNA"/>
</dbReference>
<evidence type="ECO:0000313" key="3">
    <source>
        <dbReference type="Proteomes" id="UP000320496"/>
    </source>
</evidence>
<keyword evidence="1" id="KW-1133">Transmembrane helix</keyword>
<accession>A0A517Z3M3</accession>
<keyword evidence="1" id="KW-0472">Membrane</keyword>
<organism evidence="2 3">
    <name type="scientific">Maioricimonas rarisocia</name>
    <dbReference type="NCBI Taxonomy" id="2528026"/>
    <lineage>
        <taxon>Bacteria</taxon>
        <taxon>Pseudomonadati</taxon>
        <taxon>Planctomycetota</taxon>
        <taxon>Planctomycetia</taxon>
        <taxon>Planctomycetales</taxon>
        <taxon>Planctomycetaceae</taxon>
        <taxon>Maioricimonas</taxon>
    </lineage>
</organism>
<dbReference type="AlphaFoldDB" id="A0A517Z3M3"/>